<evidence type="ECO:0008006" key="3">
    <source>
        <dbReference type="Google" id="ProtNLM"/>
    </source>
</evidence>
<proteinExistence type="predicted"/>
<evidence type="ECO:0000313" key="1">
    <source>
        <dbReference type="EMBL" id="NNH24327.1"/>
    </source>
</evidence>
<sequence>MSALTRGLTAGAVGTTVLNAVTYADMALRGRSASDTPERTVDALADRLGTEVSGSGDERENRRTALGALSGTATGLLVGVVTSYAHKKGYAVPGVLGGAATGALAMATTDGAMAALGVSDPRDWEASDWVADAVPHLAYGLATHATVQALSPQPGDAVRSPASTGLTFRSFLLGLATGGRTSLGVAGPVLTDARPEGPGVLARLGALGALVTEVVMDKQPSTPSRTEPGPLGGRVAAGGLAGAALAARDGSTPTAPAAAGALGALAGSHAGLAWRMWAGRKGSPFSEDWQAALVEDGVAIALALVACLPGRRGQRTAVVG</sequence>
<accession>A0A849BTP9</accession>
<dbReference type="AlphaFoldDB" id="A0A849BTP9"/>
<protein>
    <recommendedName>
        <fullName evidence="3">DUF4126 domain-containing protein</fullName>
    </recommendedName>
</protein>
<keyword evidence="2" id="KW-1185">Reference proteome</keyword>
<gene>
    <name evidence="1" type="ORF">HLB09_14770</name>
</gene>
<comment type="caution">
    <text evidence="1">The sequence shown here is derived from an EMBL/GenBank/DDBJ whole genome shotgun (WGS) entry which is preliminary data.</text>
</comment>
<dbReference type="Proteomes" id="UP000555552">
    <property type="component" value="Unassembled WGS sequence"/>
</dbReference>
<dbReference type="EMBL" id="JABEMA010000319">
    <property type="protein sequence ID" value="NNH24327.1"/>
    <property type="molecule type" value="Genomic_DNA"/>
</dbReference>
<dbReference type="RefSeq" id="WP_171204084.1">
    <property type="nucleotide sequence ID" value="NZ_BAAANP010000002.1"/>
</dbReference>
<evidence type="ECO:0000313" key="2">
    <source>
        <dbReference type="Proteomes" id="UP000555552"/>
    </source>
</evidence>
<reference evidence="1 2" key="1">
    <citation type="submission" date="2020-05" db="EMBL/GenBank/DDBJ databases">
        <title>MicrobeNet Type strains.</title>
        <authorList>
            <person name="Nicholson A.C."/>
        </authorList>
    </citation>
    <scope>NUCLEOTIDE SEQUENCE [LARGE SCALE GENOMIC DNA]</scope>
    <source>
        <strain evidence="1 2">JCM 14547</strain>
    </source>
</reference>
<name>A0A849BTP9_9ACTN</name>
<organism evidence="1 2">
    <name type="scientific">Pseudokineococcus marinus</name>
    <dbReference type="NCBI Taxonomy" id="351215"/>
    <lineage>
        <taxon>Bacteria</taxon>
        <taxon>Bacillati</taxon>
        <taxon>Actinomycetota</taxon>
        <taxon>Actinomycetes</taxon>
        <taxon>Kineosporiales</taxon>
        <taxon>Kineosporiaceae</taxon>
        <taxon>Pseudokineococcus</taxon>
    </lineage>
</organism>